<evidence type="ECO:0000313" key="2">
    <source>
        <dbReference type="Ensembl" id="ENSGACP00000052375.1"/>
    </source>
</evidence>
<protein>
    <recommendedName>
        <fullName evidence="4">VPS9 domain-containing protein</fullName>
    </recommendedName>
</protein>
<reference evidence="2 3" key="1">
    <citation type="journal article" date="2021" name="G3 (Bethesda)">
        <title>Improved contiguity of the threespine stickleback genome using long-read sequencing.</title>
        <authorList>
            <person name="Nath S."/>
            <person name="Shaw D.E."/>
            <person name="White M.A."/>
        </authorList>
    </citation>
    <scope>NUCLEOTIDE SEQUENCE [LARGE SCALE GENOMIC DNA]</scope>
    <source>
        <strain evidence="2 3">Lake Benthic</strain>
    </source>
</reference>
<organism evidence="2 3">
    <name type="scientific">Gasterosteus aculeatus aculeatus</name>
    <name type="common">three-spined stickleback</name>
    <dbReference type="NCBI Taxonomy" id="481459"/>
    <lineage>
        <taxon>Eukaryota</taxon>
        <taxon>Metazoa</taxon>
        <taxon>Chordata</taxon>
        <taxon>Craniata</taxon>
        <taxon>Vertebrata</taxon>
        <taxon>Euteleostomi</taxon>
        <taxon>Actinopterygii</taxon>
        <taxon>Neopterygii</taxon>
        <taxon>Teleostei</taxon>
        <taxon>Neoteleostei</taxon>
        <taxon>Acanthomorphata</taxon>
        <taxon>Eupercaria</taxon>
        <taxon>Perciformes</taxon>
        <taxon>Cottioidei</taxon>
        <taxon>Gasterosteales</taxon>
        <taxon>Gasterosteidae</taxon>
        <taxon>Gasterosteus</taxon>
    </lineage>
</organism>
<dbReference type="Proteomes" id="UP000007635">
    <property type="component" value="Chromosome Y"/>
</dbReference>
<name>A0AAQ4QM88_GASAC</name>
<keyword evidence="3" id="KW-1185">Reference proteome</keyword>
<sequence>MATADSGTKPLQSAMKMAKVAIQLDGENKHKEAYCEYLRTINYISHSLLEEAASQDAEDGDVVEVERMLRLAEQCLERSKAFVGRRGEPPDLLDASASRSRSPGQSQRSPPRPAAVAANAAPLFDSPGEAAGHRGVPSDGDGDVSPFLPPEVFQRLQTVESRDASKKQLTPIEEASRLNQKLKANYEARLARLTPGQAYQKTSLTLSLQRQMMENLIIAKARQDALQRKMEERRLRLQEEAN</sequence>
<accession>A0AAQ4QM88</accession>
<evidence type="ECO:0008006" key="4">
    <source>
        <dbReference type="Google" id="ProtNLM"/>
    </source>
</evidence>
<proteinExistence type="predicted"/>
<dbReference type="AlphaFoldDB" id="A0AAQ4QM88"/>
<dbReference type="Ensembl" id="ENSGACT00000074598.1">
    <property type="protein sequence ID" value="ENSGACP00000052375.1"/>
    <property type="gene ID" value="ENSGACG00000029996.1"/>
</dbReference>
<evidence type="ECO:0000256" key="1">
    <source>
        <dbReference type="SAM" id="MobiDB-lite"/>
    </source>
</evidence>
<feature type="compositionally biased region" description="Low complexity" evidence="1">
    <location>
        <begin position="95"/>
        <end position="122"/>
    </location>
</feature>
<evidence type="ECO:0000313" key="3">
    <source>
        <dbReference type="Proteomes" id="UP000007635"/>
    </source>
</evidence>
<feature type="region of interest" description="Disordered" evidence="1">
    <location>
        <begin position="82"/>
        <end position="148"/>
    </location>
</feature>
<reference evidence="2" key="3">
    <citation type="submission" date="2025-09" db="UniProtKB">
        <authorList>
            <consortium name="Ensembl"/>
        </authorList>
    </citation>
    <scope>IDENTIFICATION</scope>
</reference>
<dbReference type="GeneTree" id="ENSGT00390000015057"/>
<reference evidence="2" key="2">
    <citation type="submission" date="2025-08" db="UniProtKB">
        <authorList>
            <consortium name="Ensembl"/>
        </authorList>
    </citation>
    <scope>IDENTIFICATION</scope>
</reference>